<accession>A0A6C0ERB3</accession>
<evidence type="ECO:0000313" key="1">
    <source>
        <dbReference type="EMBL" id="QHT31262.1"/>
    </source>
</evidence>
<dbReference type="AlphaFoldDB" id="A0A6C0ERB3"/>
<proteinExistence type="predicted"/>
<sequence>MDKIILICASGRSGSTTMQRILNTIPNSNICGENFGAINSLLEFYSRLKHSTANNVPGRLNPIKYETIISKKIKPSWYNSYNLIEVTNQIRSMITNMFKLNENNNVWGFKEIRYSNGSIKYIKEFKELFPQTKVIIQIRENIANQSNSGWFKNNKNSIQFLTQMNKELIEFYNNNTDFCYFTTFERMFDVNNLKKIFIFIDCEADYNEDKIREILNNNLKD</sequence>
<dbReference type="Gene3D" id="3.40.50.300">
    <property type="entry name" value="P-loop containing nucleotide triphosphate hydrolases"/>
    <property type="match status" value="1"/>
</dbReference>
<reference evidence="1" key="1">
    <citation type="journal article" date="2020" name="Nature">
        <title>Giant virus diversity and host interactions through global metagenomics.</title>
        <authorList>
            <person name="Schulz F."/>
            <person name="Roux S."/>
            <person name="Paez-Espino D."/>
            <person name="Jungbluth S."/>
            <person name="Walsh D.A."/>
            <person name="Denef V.J."/>
            <person name="McMahon K.D."/>
            <person name="Konstantinidis K.T."/>
            <person name="Eloe-Fadrosh E.A."/>
            <person name="Kyrpides N.C."/>
            <person name="Woyke T."/>
        </authorList>
    </citation>
    <scope>NUCLEOTIDE SEQUENCE</scope>
    <source>
        <strain evidence="1">GVMAG-M-3300009155-2</strain>
    </source>
</reference>
<dbReference type="InterPro" id="IPR027417">
    <property type="entry name" value="P-loop_NTPase"/>
</dbReference>
<organism evidence="1">
    <name type="scientific">viral metagenome</name>
    <dbReference type="NCBI Taxonomy" id="1070528"/>
    <lineage>
        <taxon>unclassified sequences</taxon>
        <taxon>metagenomes</taxon>
        <taxon>organismal metagenomes</taxon>
    </lineage>
</organism>
<name>A0A6C0ERB3_9ZZZZ</name>
<dbReference type="EMBL" id="MN738917">
    <property type="protein sequence ID" value="QHT31262.1"/>
    <property type="molecule type" value="Genomic_DNA"/>
</dbReference>
<dbReference type="Pfam" id="PF13469">
    <property type="entry name" value="Sulfotransfer_3"/>
    <property type="match status" value="1"/>
</dbReference>
<evidence type="ECO:0008006" key="2">
    <source>
        <dbReference type="Google" id="ProtNLM"/>
    </source>
</evidence>
<dbReference type="SUPFAM" id="SSF52540">
    <property type="entry name" value="P-loop containing nucleoside triphosphate hydrolases"/>
    <property type="match status" value="1"/>
</dbReference>
<protein>
    <recommendedName>
        <fullName evidence="2">Sulfotransferase domain-containing protein</fullName>
    </recommendedName>
</protein>